<accession>A0A514JNB4</accession>
<evidence type="ECO:0008006" key="3">
    <source>
        <dbReference type="Google" id="ProtNLM"/>
    </source>
</evidence>
<reference evidence="1 2" key="1">
    <citation type="submission" date="2017-07" db="EMBL/GenBank/DDBJ databases">
        <title>The Complete Genome of Streptomyces asterosporus-ZSY.</title>
        <authorList>
            <person name="Zhang S."/>
        </authorList>
    </citation>
    <scope>NUCLEOTIDE SEQUENCE [LARGE SCALE GENOMIC DNA]</scope>
    <source>
        <strain evidence="1 2">DSM 41452</strain>
    </source>
</reference>
<evidence type="ECO:0000313" key="2">
    <source>
        <dbReference type="Proteomes" id="UP000316215"/>
    </source>
</evidence>
<sequence>MTTVDGDCRKAVEEALDAEYAGVGWWGSLYRAPRRRRWYRLVPVEEISGQQRSELAAWQARPRRPDLAPVVPGERGDQRQFAGRWFQVVCYETDARRSLADAIAEDEPADRVASVADVLRALPGWRDAVGPGVVALPADVVLAGHRPLLLPLPGWGPPSLRQVFADPERLAHLTPEAVRGLPIGDRTPGLYALGVAARHCFEALPDDDTGRLLQRIACGTVFTDQPRDGRLPSWMRKVKPVRAVREQLRDLTGRQVAGDHADDPSRLANTLDEARRAMDPLAAVRSLRAGGEPRAAVGLAHAALVDRPRYDLLLLAAEIAQDDLREPLEALSLLERAVQADPGRSEAYAEQLSIIGGLWSVLQGRLARATDNSFTQRLDATARTAFDRLPPDRRVDQAHDMARCLIGQGRLDEANTFVHRWLHDGKTLMWWRFDLMLDYADTFLLLGHDDAAAQVAGEVRKGLRRVRENGEMNPAEIHAHGMRLADLDQRLLQKRNREASA</sequence>
<dbReference type="RefSeq" id="WP_142231471.1">
    <property type="nucleotide sequence ID" value="NZ_CP022310.1"/>
</dbReference>
<gene>
    <name evidence="1" type="ORF">CD934_06315</name>
</gene>
<keyword evidence="2" id="KW-1185">Reference proteome</keyword>
<protein>
    <recommendedName>
        <fullName evidence="3">Tetratricopeptide repeat protein</fullName>
    </recommendedName>
</protein>
<dbReference type="EMBL" id="CP022310">
    <property type="protein sequence ID" value="QDI68328.1"/>
    <property type="molecule type" value="Genomic_DNA"/>
</dbReference>
<proteinExistence type="predicted"/>
<dbReference type="AlphaFoldDB" id="A0A514JNB4"/>
<dbReference type="KEGG" id="sast:CD934_06315"/>
<dbReference type="Proteomes" id="UP000316215">
    <property type="component" value="Chromosome"/>
</dbReference>
<evidence type="ECO:0000313" key="1">
    <source>
        <dbReference type="EMBL" id="QDI68328.1"/>
    </source>
</evidence>
<name>A0A514JNB4_9ACTN</name>
<organism evidence="1 2">
    <name type="scientific">Streptomyces calvus</name>
    <dbReference type="NCBI Taxonomy" id="67282"/>
    <lineage>
        <taxon>Bacteria</taxon>
        <taxon>Bacillati</taxon>
        <taxon>Actinomycetota</taxon>
        <taxon>Actinomycetes</taxon>
        <taxon>Kitasatosporales</taxon>
        <taxon>Streptomycetaceae</taxon>
        <taxon>Streptomyces</taxon>
    </lineage>
</organism>